<accession>A0A2C1LH35</accession>
<evidence type="ECO:0000256" key="2">
    <source>
        <dbReference type="ARBA" id="ARBA00008540"/>
    </source>
</evidence>
<comment type="caution">
    <text evidence="10">The sequence shown here is derived from an EMBL/GenBank/DDBJ whole genome shotgun (WGS) entry which is preliminary data.</text>
</comment>
<reference evidence="10 11" key="1">
    <citation type="submission" date="2017-09" db="EMBL/GenBank/DDBJ databases">
        <title>Large-scale bioinformatics analysis of Bacillus genomes uncovers conserved roles of natural products in bacterial physiology.</title>
        <authorList>
            <consortium name="Agbiome Team Llc"/>
            <person name="Bleich R.M."/>
            <person name="Grubbs K.J."/>
            <person name="Santa Maria K.C."/>
            <person name="Allen S.E."/>
            <person name="Farag S."/>
            <person name="Shank E.A."/>
            <person name="Bowers A."/>
        </authorList>
    </citation>
    <scope>NUCLEOTIDE SEQUENCE [LARGE SCALE GENOMIC DNA]</scope>
    <source>
        <strain evidence="10 11">AFS040105</strain>
    </source>
</reference>
<feature type="transmembrane region" description="Helical" evidence="9">
    <location>
        <begin position="308"/>
        <end position="325"/>
    </location>
</feature>
<keyword evidence="4" id="KW-1003">Cell membrane</keyword>
<evidence type="ECO:0000256" key="8">
    <source>
        <dbReference type="ARBA" id="ARBA00023136"/>
    </source>
</evidence>
<feature type="transmembrane region" description="Helical" evidence="9">
    <location>
        <begin position="44"/>
        <end position="67"/>
    </location>
</feature>
<keyword evidence="6 9" id="KW-0029">Amino-acid transport</keyword>
<dbReference type="Pfam" id="PF05525">
    <property type="entry name" value="Branch_AA_trans"/>
    <property type="match status" value="1"/>
</dbReference>
<sequence length="436" mass="46592">MKNKTLSDSIIIGFATFAIFFGAGNLIFPPFIGFTSGTEWVPALLGMTISGVILPVLGVVAVSASGGTFADLTKPIAPWFYKVFCTLIMVVIGTFINVPRTAGTSYEIAIQPFFPNFPTALFSIIFFAIVFLVSANKTKVIDIIGKFFTPFKFGLLLVIVIVAIFSPIGNPISTNLSKPFLNAFVQSYQTADVLTGLLVANIIIATLRAKGYVGKELKKITIYVSTIAGLGLFVIYGGLLYLGASGSQVISNDNIERTSLLVNLMNKLMGQGGVTLLALCVLLACLVTAIGLTSATSDFLADLTKNKIPYLTWVAINAIISAIFANVKVDAIISAAAPIFLTLYPISITLVILGLCSKYVPNRGSYIGTACFTLIFSLNDAFNAMGIKSDVFNSFVAKIPFSSQGFTWLIPAIVGFIIGTITYKIFIKKPSNTIAT</sequence>
<evidence type="ECO:0000313" key="10">
    <source>
        <dbReference type="EMBL" id="PGT97218.1"/>
    </source>
</evidence>
<dbReference type="PANTHER" id="PTHR30588:SF0">
    <property type="entry name" value="BRANCHED-CHAIN AMINO ACID PERMEASE BRNQ"/>
    <property type="match status" value="1"/>
</dbReference>
<evidence type="ECO:0000256" key="7">
    <source>
        <dbReference type="ARBA" id="ARBA00022989"/>
    </source>
</evidence>
<keyword evidence="3 9" id="KW-0813">Transport</keyword>
<dbReference type="GO" id="GO:0005304">
    <property type="term" value="F:L-valine transmembrane transporter activity"/>
    <property type="evidence" value="ECO:0007669"/>
    <property type="project" value="TreeGrafter"/>
</dbReference>
<gene>
    <name evidence="10" type="primary">brnQ</name>
    <name evidence="10" type="ORF">COD19_25785</name>
</gene>
<feature type="transmembrane region" description="Helical" evidence="9">
    <location>
        <begin position="274"/>
        <end position="296"/>
    </location>
</feature>
<feature type="transmembrane region" description="Helical" evidence="9">
    <location>
        <begin position="147"/>
        <end position="168"/>
    </location>
</feature>
<dbReference type="Proteomes" id="UP000225766">
    <property type="component" value="Unassembled WGS sequence"/>
</dbReference>
<comment type="similarity">
    <text evidence="2 9">Belongs to the branched chain amino acid transporter family.</text>
</comment>
<keyword evidence="5 9" id="KW-0812">Transmembrane</keyword>
<evidence type="ECO:0000256" key="4">
    <source>
        <dbReference type="ARBA" id="ARBA00022475"/>
    </source>
</evidence>
<comment type="function">
    <text evidence="9">Component of the transport system for branched-chain amino acids.</text>
</comment>
<dbReference type="NCBIfam" id="TIGR00796">
    <property type="entry name" value="livcs"/>
    <property type="match status" value="1"/>
</dbReference>
<dbReference type="GO" id="GO:0015188">
    <property type="term" value="F:L-isoleucine transmembrane transporter activity"/>
    <property type="evidence" value="ECO:0007669"/>
    <property type="project" value="TreeGrafter"/>
</dbReference>
<keyword evidence="8 9" id="KW-0472">Membrane</keyword>
<evidence type="ECO:0000256" key="3">
    <source>
        <dbReference type="ARBA" id="ARBA00022448"/>
    </source>
</evidence>
<proteinExistence type="inferred from homology"/>
<dbReference type="GO" id="GO:0015820">
    <property type="term" value="P:L-leucine transport"/>
    <property type="evidence" value="ECO:0007669"/>
    <property type="project" value="TreeGrafter"/>
</dbReference>
<keyword evidence="7 9" id="KW-1133">Transmembrane helix</keyword>
<evidence type="ECO:0000313" key="11">
    <source>
        <dbReference type="Proteomes" id="UP000225766"/>
    </source>
</evidence>
<feature type="transmembrane region" description="Helical" evidence="9">
    <location>
        <begin position="331"/>
        <end position="353"/>
    </location>
</feature>
<organism evidence="10 11">
    <name type="scientific">Bacillus cereus</name>
    <dbReference type="NCBI Taxonomy" id="1396"/>
    <lineage>
        <taxon>Bacteria</taxon>
        <taxon>Bacillati</taxon>
        <taxon>Bacillota</taxon>
        <taxon>Bacilli</taxon>
        <taxon>Bacillales</taxon>
        <taxon>Bacillaceae</taxon>
        <taxon>Bacillus</taxon>
        <taxon>Bacillus cereus group</taxon>
    </lineage>
</organism>
<name>A0A2C1LH35_BACCE</name>
<evidence type="ECO:0000256" key="5">
    <source>
        <dbReference type="ARBA" id="ARBA00022692"/>
    </source>
</evidence>
<evidence type="ECO:0000256" key="9">
    <source>
        <dbReference type="RuleBase" id="RU362122"/>
    </source>
</evidence>
<dbReference type="GO" id="GO:0015818">
    <property type="term" value="P:isoleucine transport"/>
    <property type="evidence" value="ECO:0007669"/>
    <property type="project" value="TreeGrafter"/>
</dbReference>
<evidence type="ECO:0000256" key="6">
    <source>
        <dbReference type="ARBA" id="ARBA00022970"/>
    </source>
</evidence>
<dbReference type="EMBL" id="NUMG01000046">
    <property type="protein sequence ID" value="PGT97218.1"/>
    <property type="molecule type" value="Genomic_DNA"/>
</dbReference>
<dbReference type="AlphaFoldDB" id="A0A2C1LH35"/>
<dbReference type="OrthoDB" id="600613at2"/>
<feature type="transmembrane region" description="Helical" evidence="9">
    <location>
        <begin position="405"/>
        <end position="426"/>
    </location>
</feature>
<comment type="subcellular location">
    <subcellularLocation>
        <location evidence="1 9">Cell membrane</location>
        <topology evidence="1 9">Multi-pass membrane protein</topology>
    </subcellularLocation>
</comment>
<protein>
    <recommendedName>
        <fullName evidence="9">Branched-chain amino acid transport system carrier protein</fullName>
    </recommendedName>
</protein>
<dbReference type="PANTHER" id="PTHR30588">
    <property type="entry name" value="BRANCHED-CHAIN AMINO ACID TRANSPORT SYSTEM 2 CARRIER PROTEIN"/>
    <property type="match status" value="1"/>
</dbReference>
<dbReference type="RefSeq" id="WP_088232317.1">
    <property type="nucleotide sequence ID" value="NZ_JARXKI010000013.1"/>
</dbReference>
<feature type="transmembrane region" description="Helical" evidence="9">
    <location>
        <begin position="220"/>
        <end position="244"/>
    </location>
</feature>
<feature type="transmembrane region" description="Helical" evidence="9">
    <location>
        <begin position="12"/>
        <end position="32"/>
    </location>
</feature>
<feature type="transmembrane region" description="Helical" evidence="9">
    <location>
        <begin position="188"/>
        <end position="208"/>
    </location>
</feature>
<dbReference type="GO" id="GO:0015190">
    <property type="term" value="F:L-leucine transmembrane transporter activity"/>
    <property type="evidence" value="ECO:0007669"/>
    <property type="project" value="TreeGrafter"/>
</dbReference>
<dbReference type="GO" id="GO:0005886">
    <property type="term" value="C:plasma membrane"/>
    <property type="evidence" value="ECO:0007669"/>
    <property type="project" value="UniProtKB-SubCell"/>
</dbReference>
<dbReference type="InterPro" id="IPR004685">
    <property type="entry name" value="Brnchd-chn_aa_trnsp_Livcs"/>
</dbReference>
<evidence type="ECO:0000256" key="1">
    <source>
        <dbReference type="ARBA" id="ARBA00004651"/>
    </source>
</evidence>
<feature type="transmembrane region" description="Helical" evidence="9">
    <location>
        <begin position="79"/>
        <end position="97"/>
    </location>
</feature>
<feature type="transmembrane region" description="Helical" evidence="9">
    <location>
        <begin position="117"/>
        <end position="135"/>
    </location>
</feature>
<feature type="transmembrane region" description="Helical" evidence="9">
    <location>
        <begin position="365"/>
        <end position="385"/>
    </location>
</feature>